<dbReference type="AlphaFoldDB" id="A0A9X2EE54"/>
<proteinExistence type="predicted"/>
<gene>
    <name evidence="2" type="ORF">NDR86_35455</name>
</gene>
<name>A0A9X2EE54_9NOCA</name>
<dbReference type="InterPro" id="IPR036388">
    <property type="entry name" value="WH-like_DNA-bd_sf"/>
</dbReference>
<dbReference type="RefSeq" id="WP_251918405.1">
    <property type="nucleotide sequence ID" value="NZ_JAMRXG010000027.1"/>
</dbReference>
<dbReference type="PANTHER" id="PTHR33164:SF106">
    <property type="entry name" value="TRANSCRIPTIONAL REGULATORY PROTEIN"/>
    <property type="match status" value="1"/>
</dbReference>
<evidence type="ECO:0000259" key="1">
    <source>
        <dbReference type="PROSITE" id="PS50995"/>
    </source>
</evidence>
<protein>
    <submittedName>
        <fullName evidence="2">MarR family transcriptional regulator</fullName>
    </submittedName>
</protein>
<dbReference type="EMBL" id="JAMRXG010000027">
    <property type="protein sequence ID" value="MCM6778789.1"/>
    <property type="molecule type" value="Genomic_DNA"/>
</dbReference>
<dbReference type="Gene3D" id="1.10.10.10">
    <property type="entry name" value="Winged helix-like DNA-binding domain superfamily/Winged helix DNA-binding domain"/>
    <property type="match status" value="1"/>
</dbReference>
<accession>A0A9X2EE54</accession>
<feature type="domain" description="HTH marR-type" evidence="1">
    <location>
        <begin position="5"/>
        <end position="134"/>
    </location>
</feature>
<dbReference type="SUPFAM" id="SSF46785">
    <property type="entry name" value="Winged helix' DNA-binding domain"/>
    <property type="match status" value="1"/>
</dbReference>
<dbReference type="Pfam" id="PF12802">
    <property type="entry name" value="MarR_2"/>
    <property type="match status" value="1"/>
</dbReference>
<dbReference type="InterPro" id="IPR000835">
    <property type="entry name" value="HTH_MarR-typ"/>
</dbReference>
<keyword evidence="3" id="KW-1185">Reference proteome</keyword>
<dbReference type="InterPro" id="IPR039422">
    <property type="entry name" value="MarR/SlyA-like"/>
</dbReference>
<comment type="caution">
    <text evidence="2">The sequence shown here is derived from an EMBL/GenBank/DDBJ whole genome shotgun (WGS) entry which is preliminary data.</text>
</comment>
<evidence type="ECO:0000313" key="2">
    <source>
        <dbReference type="EMBL" id="MCM6778789.1"/>
    </source>
</evidence>
<dbReference type="PANTHER" id="PTHR33164">
    <property type="entry name" value="TRANSCRIPTIONAL REGULATOR, MARR FAMILY"/>
    <property type="match status" value="1"/>
</dbReference>
<dbReference type="GO" id="GO:0003700">
    <property type="term" value="F:DNA-binding transcription factor activity"/>
    <property type="evidence" value="ECO:0007669"/>
    <property type="project" value="InterPro"/>
</dbReference>
<dbReference type="Proteomes" id="UP001139157">
    <property type="component" value="Unassembled WGS sequence"/>
</dbReference>
<dbReference type="SMART" id="SM00347">
    <property type="entry name" value="HTH_MARR"/>
    <property type="match status" value="1"/>
</dbReference>
<dbReference type="InterPro" id="IPR036390">
    <property type="entry name" value="WH_DNA-bd_sf"/>
</dbReference>
<sequence length="157" mass="17081">MAEDRNALGRRLSTAIVLFHEAVGRRVGLRAADHRALLLIEEHGPLTAGELARLTGLTPGAVTGLVDRLIEAGFAGRTEDGADRRRTLITATGARSAELDAAFGEFGRRMGQVMSRYDEREQTLIADFVSNAVSVLREQTARLTAAEAEEHRKITET</sequence>
<reference evidence="2" key="1">
    <citation type="submission" date="2022-06" db="EMBL/GenBank/DDBJ databases">
        <title>Novel species in genus nocardia.</title>
        <authorList>
            <person name="Li F."/>
        </authorList>
    </citation>
    <scope>NUCLEOTIDE SEQUENCE</scope>
    <source>
        <strain evidence="2">CDC141</strain>
    </source>
</reference>
<dbReference type="PROSITE" id="PS50995">
    <property type="entry name" value="HTH_MARR_2"/>
    <property type="match status" value="1"/>
</dbReference>
<evidence type="ECO:0000313" key="3">
    <source>
        <dbReference type="Proteomes" id="UP001139157"/>
    </source>
</evidence>
<organism evidence="2 3">
    <name type="scientific">Nocardia pulmonis</name>
    <dbReference type="NCBI Taxonomy" id="2951408"/>
    <lineage>
        <taxon>Bacteria</taxon>
        <taxon>Bacillati</taxon>
        <taxon>Actinomycetota</taxon>
        <taxon>Actinomycetes</taxon>
        <taxon>Mycobacteriales</taxon>
        <taxon>Nocardiaceae</taxon>
        <taxon>Nocardia</taxon>
    </lineage>
</organism>
<dbReference type="GO" id="GO:0006950">
    <property type="term" value="P:response to stress"/>
    <property type="evidence" value="ECO:0007669"/>
    <property type="project" value="TreeGrafter"/>
</dbReference>